<organism evidence="5 6">
    <name type="scientific">Pseudoduganella ginsengisoli</name>
    <dbReference type="NCBI Taxonomy" id="1462440"/>
    <lineage>
        <taxon>Bacteria</taxon>
        <taxon>Pseudomonadati</taxon>
        <taxon>Pseudomonadota</taxon>
        <taxon>Betaproteobacteria</taxon>
        <taxon>Burkholderiales</taxon>
        <taxon>Oxalobacteraceae</taxon>
        <taxon>Telluria group</taxon>
        <taxon>Pseudoduganella</taxon>
    </lineage>
</organism>
<dbReference type="InterPro" id="IPR050595">
    <property type="entry name" value="Bact_response_regulator"/>
</dbReference>
<keyword evidence="6" id="KW-1185">Reference proteome</keyword>
<evidence type="ECO:0000256" key="2">
    <source>
        <dbReference type="ARBA" id="ARBA00023012"/>
    </source>
</evidence>
<evidence type="ECO:0000313" key="5">
    <source>
        <dbReference type="EMBL" id="MTW03789.1"/>
    </source>
</evidence>
<accession>A0A6L6Q2Z9</accession>
<sequence>MADKNHISVLIADDESAMRNLLAAVLKSCGYANLVHAANGQQAMDLLRGTDPSLKLAFLDIDMPGFSGLEVLELARQARPDCAYVIVSGHSGIDNVISAMNRGAAGFVVKPYTPQKIADVLAKFEREAS</sequence>
<protein>
    <submittedName>
        <fullName evidence="5">Response regulator</fullName>
    </submittedName>
</protein>
<dbReference type="PROSITE" id="PS50110">
    <property type="entry name" value="RESPONSE_REGULATORY"/>
    <property type="match status" value="1"/>
</dbReference>
<evidence type="ECO:0000256" key="3">
    <source>
        <dbReference type="PROSITE-ProRule" id="PRU00169"/>
    </source>
</evidence>
<dbReference type="Pfam" id="PF00072">
    <property type="entry name" value="Response_reg"/>
    <property type="match status" value="1"/>
</dbReference>
<dbReference type="SMART" id="SM00448">
    <property type="entry name" value="REC"/>
    <property type="match status" value="1"/>
</dbReference>
<reference evidence="5 6" key="1">
    <citation type="submission" date="2019-11" db="EMBL/GenBank/DDBJ databases">
        <title>Type strains purchased from KCTC, JCM and DSMZ.</title>
        <authorList>
            <person name="Lu H."/>
        </authorList>
    </citation>
    <scope>NUCLEOTIDE SEQUENCE [LARGE SCALE GENOMIC DNA]</scope>
    <source>
        <strain evidence="5 6">KCTC 42409</strain>
    </source>
</reference>
<dbReference type="InterPro" id="IPR011006">
    <property type="entry name" value="CheY-like_superfamily"/>
</dbReference>
<dbReference type="Proteomes" id="UP000484015">
    <property type="component" value="Unassembled WGS sequence"/>
</dbReference>
<dbReference type="CDD" id="cd00156">
    <property type="entry name" value="REC"/>
    <property type="match status" value="1"/>
</dbReference>
<keyword evidence="2" id="KW-0902">Two-component regulatory system</keyword>
<dbReference type="AlphaFoldDB" id="A0A6L6Q2Z9"/>
<evidence type="ECO:0000313" key="6">
    <source>
        <dbReference type="Proteomes" id="UP000484015"/>
    </source>
</evidence>
<dbReference type="RefSeq" id="WP_155440144.1">
    <property type="nucleotide sequence ID" value="NZ_WNLA01000011.1"/>
</dbReference>
<gene>
    <name evidence="5" type="ORF">GM668_17030</name>
</gene>
<keyword evidence="1 3" id="KW-0597">Phosphoprotein</keyword>
<dbReference type="GO" id="GO:0000160">
    <property type="term" value="P:phosphorelay signal transduction system"/>
    <property type="evidence" value="ECO:0007669"/>
    <property type="project" value="UniProtKB-KW"/>
</dbReference>
<evidence type="ECO:0000259" key="4">
    <source>
        <dbReference type="PROSITE" id="PS50110"/>
    </source>
</evidence>
<dbReference type="OrthoDB" id="8964771at2"/>
<evidence type="ECO:0000256" key="1">
    <source>
        <dbReference type="ARBA" id="ARBA00022553"/>
    </source>
</evidence>
<name>A0A6L6Q2Z9_9BURK</name>
<proteinExistence type="predicted"/>
<dbReference type="PANTHER" id="PTHR44591">
    <property type="entry name" value="STRESS RESPONSE REGULATOR PROTEIN 1"/>
    <property type="match status" value="1"/>
</dbReference>
<feature type="modified residue" description="4-aspartylphosphate" evidence="3">
    <location>
        <position position="60"/>
    </location>
</feature>
<dbReference type="SUPFAM" id="SSF52172">
    <property type="entry name" value="CheY-like"/>
    <property type="match status" value="1"/>
</dbReference>
<feature type="domain" description="Response regulatory" evidence="4">
    <location>
        <begin position="8"/>
        <end position="125"/>
    </location>
</feature>
<dbReference type="EMBL" id="WNLA01000011">
    <property type="protein sequence ID" value="MTW03789.1"/>
    <property type="molecule type" value="Genomic_DNA"/>
</dbReference>
<comment type="caution">
    <text evidence="5">The sequence shown here is derived from an EMBL/GenBank/DDBJ whole genome shotgun (WGS) entry which is preliminary data.</text>
</comment>
<dbReference type="InterPro" id="IPR001789">
    <property type="entry name" value="Sig_transdc_resp-reg_receiver"/>
</dbReference>
<dbReference type="PANTHER" id="PTHR44591:SF14">
    <property type="entry name" value="PROTEIN PILG"/>
    <property type="match status" value="1"/>
</dbReference>
<dbReference type="Gene3D" id="3.40.50.2300">
    <property type="match status" value="1"/>
</dbReference>